<dbReference type="EMBL" id="QXFX01000560">
    <property type="protein sequence ID" value="KAE9111339.1"/>
    <property type="molecule type" value="Genomic_DNA"/>
</dbReference>
<dbReference type="Proteomes" id="UP000437068">
    <property type="component" value="Unassembled WGS sequence"/>
</dbReference>
<dbReference type="EMBL" id="QXGC01000357">
    <property type="protein sequence ID" value="KAE9239455.1"/>
    <property type="molecule type" value="Genomic_DNA"/>
</dbReference>
<evidence type="ECO:0000313" key="8">
    <source>
        <dbReference type="EMBL" id="KAE9240488.1"/>
    </source>
</evidence>
<comment type="caution">
    <text evidence="5">The sequence shown here is derived from an EMBL/GenBank/DDBJ whole genome shotgun (WGS) entry which is preliminary data.</text>
</comment>
<reference evidence="11 12" key="1">
    <citation type="submission" date="2018-08" db="EMBL/GenBank/DDBJ databases">
        <title>Genomic investigation of the strawberry pathogen Phytophthora fragariae indicates pathogenicity is determined by transcriptional variation in three key races.</title>
        <authorList>
            <person name="Adams T.M."/>
            <person name="Armitage A.D."/>
            <person name="Sobczyk M.K."/>
            <person name="Bates H.J."/>
            <person name="Dunwell J.M."/>
            <person name="Nellist C.F."/>
            <person name="Harrison R.J."/>
        </authorList>
    </citation>
    <scope>NUCLEOTIDE SEQUENCE [LARGE SCALE GENOMIC DNA]</scope>
    <source>
        <strain evidence="9 13">A4</strain>
        <strain evidence="8 14">BC-1</strain>
        <strain evidence="7 18">BC-23</strain>
        <strain evidence="6 12">NOV-27</strain>
        <strain evidence="5 15">NOV-5</strain>
        <strain evidence="4 16">NOV-71</strain>
        <strain evidence="10 19">NOV-77</strain>
        <strain evidence="1 11">NOV-9</strain>
        <strain evidence="3 20">ONT-3</strain>
        <strain evidence="2 17">SCRP245</strain>
    </source>
</reference>
<dbReference type="Proteomes" id="UP000429523">
    <property type="component" value="Unassembled WGS sequence"/>
</dbReference>
<evidence type="ECO:0000313" key="4">
    <source>
        <dbReference type="EMBL" id="KAE9128562.1"/>
    </source>
</evidence>
<dbReference type="EMBL" id="QXGE01000543">
    <property type="protein sequence ID" value="KAE9309503.1"/>
    <property type="molecule type" value="Genomic_DNA"/>
</dbReference>
<dbReference type="EMBL" id="QXGD01000409">
    <property type="protein sequence ID" value="KAE9240488.1"/>
    <property type="molecule type" value="Genomic_DNA"/>
</dbReference>
<evidence type="ECO:0000313" key="1">
    <source>
        <dbReference type="EMBL" id="KAE8944260.1"/>
    </source>
</evidence>
<evidence type="ECO:0000313" key="16">
    <source>
        <dbReference type="Proteomes" id="UP000441208"/>
    </source>
</evidence>
<dbReference type="Proteomes" id="UP000476176">
    <property type="component" value="Unassembled WGS sequence"/>
</dbReference>
<dbReference type="Proteomes" id="UP000460718">
    <property type="component" value="Unassembled WGS sequence"/>
</dbReference>
<sequence>MFTIPSTSTVLATSLANAAAFSRASGDASCPWCIFARNDSRCLFVKLRTQV</sequence>
<organism evidence="5 15">
    <name type="scientific">Phytophthora fragariae</name>
    <dbReference type="NCBI Taxonomy" id="53985"/>
    <lineage>
        <taxon>Eukaryota</taxon>
        <taxon>Sar</taxon>
        <taxon>Stramenopiles</taxon>
        <taxon>Oomycota</taxon>
        <taxon>Peronosporomycetes</taxon>
        <taxon>Peronosporales</taxon>
        <taxon>Peronosporaceae</taxon>
        <taxon>Phytophthora</taxon>
    </lineage>
</organism>
<evidence type="ECO:0000313" key="5">
    <source>
        <dbReference type="EMBL" id="KAE9144400.1"/>
    </source>
</evidence>
<evidence type="ECO:0000313" key="12">
    <source>
        <dbReference type="Proteomes" id="UP000433483"/>
    </source>
</evidence>
<evidence type="ECO:0000313" key="7">
    <source>
        <dbReference type="EMBL" id="KAE9239455.1"/>
    </source>
</evidence>
<accession>A0A6A3TZ32</accession>
<evidence type="ECO:0000313" key="15">
    <source>
        <dbReference type="Proteomes" id="UP000440732"/>
    </source>
</evidence>
<dbReference type="Proteomes" id="UP000433483">
    <property type="component" value="Unassembled WGS sequence"/>
</dbReference>
<dbReference type="Proteomes" id="UP000440367">
    <property type="component" value="Unassembled WGS sequence"/>
</dbReference>
<gene>
    <name evidence="9" type="ORF">PF001_g10655</name>
    <name evidence="8" type="ORF">PF002_g9738</name>
    <name evidence="7" type="ORF">PF004_g7942</name>
    <name evidence="6" type="ORF">PF005_g5376</name>
    <name evidence="5" type="ORF">PF006_g10664</name>
    <name evidence="4" type="ORF">PF007_g5223</name>
    <name evidence="10" type="ORF">PF008_g10396</name>
    <name evidence="1" type="ORF">PF009_g6059</name>
    <name evidence="3" type="ORF">PF010_g10843</name>
    <name evidence="2" type="ORF">PF011_g10256</name>
</gene>
<dbReference type="AlphaFoldDB" id="A0A6A3TZ32"/>
<name>A0A6A3TZ32_9STRA</name>
<proteinExistence type="predicted"/>
<dbReference type="EMBL" id="QXFZ01000179">
    <property type="protein sequence ID" value="KAE9128562.1"/>
    <property type="molecule type" value="Genomic_DNA"/>
</dbReference>
<dbReference type="EMBL" id="QXGA01000545">
    <property type="protein sequence ID" value="KAE9144400.1"/>
    <property type="molecule type" value="Genomic_DNA"/>
</dbReference>
<dbReference type="Proteomes" id="UP000440732">
    <property type="component" value="Unassembled WGS sequence"/>
</dbReference>
<evidence type="ECO:0000313" key="3">
    <source>
        <dbReference type="EMBL" id="KAE9111339.1"/>
    </source>
</evidence>
<dbReference type="EMBL" id="QXFY01000523">
    <property type="protein sequence ID" value="KAE9341940.1"/>
    <property type="molecule type" value="Genomic_DNA"/>
</dbReference>
<dbReference type="Proteomes" id="UP000441208">
    <property type="component" value="Unassembled WGS sequence"/>
</dbReference>
<keyword evidence="12" id="KW-1185">Reference proteome</keyword>
<evidence type="ECO:0000313" key="20">
    <source>
        <dbReference type="Proteomes" id="UP000488956"/>
    </source>
</evidence>
<evidence type="ECO:0000313" key="14">
    <source>
        <dbReference type="Proteomes" id="UP000440367"/>
    </source>
</evidence>
<evidence type="ECO:0000313" key="10">
    <source>
        <dbReference type="EMBL" id="KAE9341940.1"/>
    </source>
</evidence>
<evidence type="ECO:0000313" key="19">
    <source>
        <dbReference type="Proteomes" id="UP000486351"/>
    </source>
</evidence>
<evidence type="ECO:0000313" key="6">
    <source>
        <dbReference type="EMBL" id="KAE9225815.1"/>
    </source>
</evidence>
<dbReference type="EMBL" id="QXGF01000213">
    <property type="protein sequence ID" value="KAE8944260.1"/>
    <property type="molecule type" value="Genomic_DNA"/>
</dbReference>
<evidence type="ECO:0000313" key="11">
    <source>
        <dbReference type="Proteomes" id="UP000429523"/>
    </source>
</evidence>
<evidence type="ECO:0000313" key="13">
    <source>
        <dbReference type="Proteomes" id="UP000437068"/>
    </source>
</evidence>
<dbReference type="Proteomes" id="UP000486351">
    <property type="component" value="Unassembled WGS sequence"/>
</dbReference>
<evidence type="ECO:0000313" key="18">
    <source>
        <dbReference type="Proteomes" id="UP000476176"/>
    </source>
</evidence>
<dbReference type="OrthoDB" id="10279194at2759"/>
<evidence type="ECO:0000313" key="2">
    <source>
        <dbReference type="EMBL" id="KAE9009484.1"/>
    </source>
</evidence>
<evidence type="ECO:0000313" key="17">
    <source>
        <dbReference type="Proteomes" id="UP000460718"/>
    </source>
</evidence>
<dbReference type="EMBL" id="QXGB01000186">
    <property type="protein sequence ID" value="KAE9225815.1"/>
    <property type="molecule type" value="Genomic_DNA"/>
</dbReference>
<dbReference type="Proteomes" id="UP000488956">
    <property type="component" value="Unassembled WGS sequence"/>
</dbReference>
<protein>
    <submittedName>
        <fullName evidence="5">Uncharacterized protein</fullName>
    </submittedName>
</protein>
<dbReference type="EMBL" id="QXFW01000533">
    <property type="protein sequence ID" value="KAE9009484.1"/>
    <property type="molecule type" value="Genomic_DNA"/>
</dbReference>
<evidence type="ECO:0000313" key="9">
    <source>
        <dbReference type="EMBL" id="KAE9309503.1"/>
    </source>
</evidence>